<dbReference type="PANTHER" id="PTHR10491:SF4">
    <property type="entry name" value="METHIONINE ADENOSYLTRANSFERASE 2 SUBUNIT BETA"/>
    <property type="match status" value="1"/>
</dbReference>
<dbReference type="HOGENOM" id="CLU_996999_0_0_3"/>
<evidence type="ECO:0000256" key="2">
    <source>
        <dbReference type="RuleBase" id="RU364082"/>
    </source>
</evidence>
<organism evidence="4 5">
    <name type="scientific">Prochlorococcus marinus subsp. pastoris (strain CCMP1986 / NIES-2087 / MED4)</name>
    <dbReference type="NCBI Taxonomy" id="59919"/>
    <lineage>
        <taxon>Bacteria</taxon>
        <taxon>Bacillati</taxon>
        <taxon>Cyanobacteriota</taxon>
        <taxon>Cyanophyceae</taxon>
        <taxon>Synechococcales</taxon>
        <taxon>Prochlorococcaceae</taxon>
        <taxon>Prochlorococcus</taxon>
    </lineage>
</organism>
<dbReference type="KEGG" id="pmm:PMM1233"/>
<reference evidence="4 5" key="1">
    <citation type="journal article" date="2003" name="Nature">
        <title>Genome divergence in two Prochlorococcus ecotypes reflects oceanic niche differentiation.</title>
        <authorList>
            <person name="Rocap G."/>
            <person name="Larimer F.W."/>
            <person name="Lamerdin J.E."/>
            <person name="Malfatti S."/>
            <person name="Chain P."/>
            <person name="Ahlgren N.A."/>
            <person name="Arellano A."/>
            <person name="Coleman M."/>
            <person name="Hauser L."/>
            <person name="Hess W.R."/>
            <person name="Johnson Z.I."/>
            <person name="Land M.L."/>
            <person name="Lindell D."/>
            <person name="Post A.F."/>
            <person name="Regala W."/>
            <person name="Shah M."/>
            <person name="Shaw S.L."/>
            <person name="Steglich C."/>
            <person name="Sullivan M.B."/>
            <person name="Ting C.S."/>
            <person name="Tolonen A."/>
            <person name="Webb E.A."/>
            <person name="Zinser E.R."/>
            <person name="Chisholm S.W."/>
        </authorList>
    </citation>
    <scope>NUCLEOTIDE SEQUENCE [LARGE SCALE GENOMIC DNA]</scope>
    <source>
        <strain evidence="5">CCMP1986 / NIES-2087 / MED4</strain>
    </source>
</reference>
<dbReference type="UniPathway" id="UPA00124"/>
<keyword evidence="2 4" id="KW-0560">Oxidoreductase</keyword>
<dbReference type="Gene3D" id="3.40.50.720">
    <property type="entry name" value="NAD(P)-binding Rossmann-like Domain"/>
    <property type="match status" value="1"/>
</dbReference>
<dbReference type="Proteomes" id="UP000001026">
    <property type="component" value="Chromosome"/>
</dbReference>
<dbReference type="EC" id="1.1.1.133" evidence="2"/>
<dbReference type="InterPro" id="IPR036291">
    <property type="entry name" value="NAD(P)-bd_dom_sf"/>
</dbReference>
<dbReference type="SUPFAM" id="SSF51735">
    <property type="entry name" value="NAD(P)-binding Rossmann-fold domains"/>
    <property type="match status" value="1"/>
</dbReference>
<comment type="pathway">
    <text evidence="2">Carbohydrate biosynthesis; dTDP-L-rhamnose biosynthesis.</text>
</comment>
<dbReference type="InterPro" id="IPR029903">
    <property type="entry name" value="RmlD-like-bd"/>
</dbReference>
<dbReference type="GO" id="GO:0008831">
    <property type="term" value="F:dTDP-4-dehydrorhamnose reductase activity"/>
    <property type="evidence" value="ECO:0007669"/>
    <property type="project" value="UniProtKB-EC"/>
</dbReference>
<evidence type="ECO:0000313" key="4">
    <source>
        <dbReference type="EMBL" id="CAE19692.1"/>
    </source>
</evidence>
<dbReference type="RefSeq" id="WP_011132867.1">
    <property type="nucleotide sequence ID" value="NC_005072.1"/>
</dbReference>
<dbReference type="Gene3D" id="3.90.25.10">
    <property type="entry name" value="UDP-galactose 4-epimerase, domain 1"/>
    <property type="match status" value="1"/>
</dbReference>
<dbReference type="InterPro" id="IPR005913">
    <property type="entry name" value="dTDP_dehydrorham_reduct"/>
</dbReference>
<feature type="domain" description="RmlD-like substrate binding" evidence="3">
    <location>
        <begin position="5"/>
        <end position="236"/>
    </location>
</feature>
<accession>Q7V0M3</accession>
<comment type="function">
    <text evidence="2">Catalyzes the reduction of dTDP-6-deoxy-L-lyxo-4-hexulose to yield dTDP-L-rhamnose.</text>
</comment>
<gene>
    <name evidence="4" type="primary">rfbD</name>
    <name evidence="4" type="ordered locus">PMM1233</name>
</gene>
<dbReference type="GO" id="GO:0019305">
    <property type="term" value="P:dTDP-rhamnose biosynthetic process"/>
    <property type="evidence" value="ECO:0007669"/>
    <property type="project" value="UniProtKB-UniPathway"/>
</dbReference>
<dbReference type="OrthoDB" id="9803892at2"/>
<name>Q7V0M3_PROMP</name>
<evidence type="ECO:0000256" key="1">
    <source>
        <dbReference type="ARBA" id="ARBA00010944"/>
    </source>
</evidence>
<sequence length="279" mass="32498">MVKRKVILFGASGHLGNYLNKTLINNNFSVKTPSRIEVNEILNNKYKKEFFEDSFVINTVAIVGKENSNSCLIDDLKLINEEFPKKLSEGVNLYNSKLIHISSNSVFDNSKKHFRRDKDTPSSKTNYGISKINAEINIKETLNNKKYIILRTPQHYSNDIDNPRNLLCGIYKQLKKYKHIKITRNETFSIASCQRISLLIVQLIEKDFYGLYHVSELKNFNWFEIARILSKKMGLNWRESISNVYNDKLQINNTLYPSSDTILESDIIKKDFLQFNLLK</sequence>
<proteinExistence type="inferred from homology"/>
<keyword evidence="2" id="KW-0521">NADP</keyword>
<dbReference type="PANTHER" id="PTHR10491">
    <property type="entry name" value="DTDP-4-DEHYDRORHAMNOSE REDUCTASE"/>
    <property type="match status" value="1"/>
</dbReference>
<dbReference type="Pfam" id="PF04321">
    <property type="entry name" value="RmlD_sub_bind"/>
    <property type="match status" value="1"/>
</dbReference>
<dbReference type="eggNOG" id="COG1091">
    <property type="taxonomic scope" value="Bacteria"/>
</dbReference>
<protein>
    <recommendedName>
        <fullName evidence="2">dTDP-4-dehydrorhamnose reductase</fullName>
        <ecNumber evidence="2">1.1.1.133</ecNumber>
    </recommendedName>
</protein>
<dbReference type="AlphaFoldDB" id="Q7V0M3"/>
<evidence type="ECO:0000259" key="3">
    <source>
        <dbReference type="Pfam" id="PF04321"/>
    </source>
</evidence>
<comment type="similarity">
    <text evidence="1 2">Belongs to the dTDP-4-dehydrorhamnose reductase family.</text>
</comment>
<dbReference type="STRING" id="59919.PMM1233"/>
<dbReference type="EMBL" id="BX548174">
    <property type="protein sequence ID" value="CAE19692.1"/>
    <property type="molecule type" value="Genomic_DNA"/>
</dbReference>
<evidence type="ECO:0000313" key="5">
    <source>
        <dbReference type="Proteomes" id="UP000001026"/>
    </source>
</evidence>